<dbReference type="Gene3D" id="2.60.120.1000">
    <property type="match status" value="1"/>
</dbReference>
<feature type="signal peptide" evidence="2">
    <location>
        <begin position="1"/>
        <end position="27"/>
    </location>
</feature>
<feature type="chain" id="PRO_5046565765" evidence="2">
    <location>
        <begin position="28"/>
        <end position="315"/>
    </location>
</feature>
<dbReference type="RefSeq" id="WP_269036611.1">
    <property type="nucleotide sequence ID" value="NZ_CP114040.1"/>
</dbReference>
<evidence type="ECO:0000313" key="3">
    <source>
        <dbReference type="EMBL" id="WAS94274.1"/>
    </source>
</evidence>
<dbReference type="PROSITE" id="PS51257">
    <property type="entry name" value="PROKAR_LIPOPROTEIN"/>
    <property type="match status" value="1"/>
</dbReference>
<reference evidence="3" key="1">
    <citation type="submission" date="2022-11" db="EMBL/GenBank/DDBJ databases">
        <title>Minimal conservation of predation-associated metabolite biosynthetic gene clusters underscores biosynthetic potential of Myxococcota including descriptions for ten novel species: Archangium lansinium sp. nov., Myxococcus landrumus sp. nov., Nannocystis bai.</title>
        <authorList>
            <person name="Ahearne A."/>
            <person name="Stevens C."/>
            <person name="Dowd S."/>
        </authorList>
    </citation>
    <scope>NUCLEOTIDE SEQUENCE</scope>
    <source>
        <strain evidence="3">Fl3</strain>
    </source>
</reference>
<dbReference type="Proteomes" id="UP001164459">
    <property type="component" value="Chromosome"/>
</dbReference>
<keyword evidence="2" id="KW-0732">Signal</keyword>
<dbReference type="InterPro" id="IPR036056">
    <property type="entry name" value="Fibrinogen-like_C"/>
</dbReference>
<keyword evidence="4" id="KW-1185">Reference proteome</keyword>
<dbReference type="EMBL" id="CP114040">
    <property type="protein sequence ID" value="WAS94274.1"/>
    <property type="molecule type" value="Genomic_DNA"/>
</dbReference>
<sequence>MSSKTCLFVTTLVLPGLLLGCVDPAVQGNTDTEDPTDTSSSGEPDTATGVTEPTTTNSVMTSDTLSTSTTDAPEGCADGEKNNEETDVDCGGGTCGPCDSDAACVDNSDCKSGNCDAGTCAPLLASCLALHEAKPDLPSGTYPLDPDGDGQAADFVCDMEPDSPGWTQVLADSRGTWDPVVEGECGEFGAMMGPFGTGDVLALAATAASVPHTELRVNAEAVIMDSWDAFTGEQLIIKLGDTEIFTQLCDAASSFSCNQESDVCGDGESPDGLLPVSTNAAAHDGDAIALSFTSNLDEPIEDESWGLRAVTVFVK</sequence>
<evidence type="ECO:0000256" key="1">
    <source>
        <dbReference type="SAM" id="MobiDB-lite"/>
    </source>
</evidence>
<feature type="compositionally biased region" description="Polar residues" evidence="1">
    <location>
        <begin position="48"/>
        <end position="60"/>
    </location>
</feature>
<dbReference type="NCBIfam" id="NF040941">
    <property type="entry name" value="GGGWT_bact"/>
    <property type="match status" value="1"/>
</dbReference>
<proteinExistence type="predicted"/>
<accession>A0ABY7H4T7</accession>
<evidence type="ECO:0000313" key="4">
    <source>
        <dbReference type="Proteomes" id="UP001164459"/>
    </source>
</evidence>
<organism evidence="3 4">
    <name type="scientific">Nannocystis punicea</name>
    <dbReference type="NCBI Taxonomy" id="2995304"/>
    <lineage>
        <taxon>Bacteria</taxon>
        <taxon>Pseudomonadati</taxon>
        <taxon>Myxococcota</taxon>
        <taxon>Polyangia</taxon>
        <taxon>Nannocystales</taxon>
        <taxon>Nannocystaceae</taxon>
        <taxon>Nannocystis</taxon>
    </lineage>
</organism>
<feature type="region of interest" description="Disordered" evidence="1">
    <location>
        <begin position="28"/>
        <end position="87"/>
    </location>
</feature>
<dbReference type="SUPFAM" id="SSF56496">
    <property type="entry name" value="Fibrinogen C-terminal domain-like"/>
    <property type="match status" value="1"/>
</dbReference>
<feature type="compositionally biased region" description="Low complexity" evidence="1">
    <location>
        <begin position="61"/>
        <end position="71"/>
    </location>
</feature>
<name>A0ABY7H4T7_9BACT</name>
<gene>
    <name evidence="3" type="ORF">O0S08_49765</name>
</gene>
<protein>
    <submittedName>
        <fullName evidence="3">Fibrinogen-like YCDxxxxGGGW domain-containing protein</fullName>
    </submittedName>
</protein>
<evidence type="ECO:0000256" key="2">
    <source>
        <dbReference type="SAM" id="SignalP"/>
    </source>
</evidence>